<dbReference type="Pfam" id="PF00871">
    <property type="entry name" value="Acetate_kinase"/>
    <property type="match status" value="1"/>
</dbReference>
<dbReference type="EC" id="2.7.2.1" evidence="6"/>
<reference evidence="8 9" key="1">
    <citation type="submission" date="2007-05" db="EMBL/GenBank/DDBJ databases">
        <title>Complete sequence of Geobacter uraniireducens Rf4.</title>
        <authorList>
            <consortium name="US DOE Joint Genome Institute"/>
            <person name="Copeland A."/>
            <person name="Lucas S."/>
            <person name="Lapidus A."/>
            <person name="Barry K."/>
            <person name="Detter J.C."/>
            <person name="Glavina del Rio T."/>
            <person name="Hammon N."/>
            <person name="Israni S."/>
            <person name="Dalin E."/>
            <person name="Tice H."/>
            <person name="Pitluck S."/>
            <person name="Chertkov O."/>
            <person name="Brettin T."/>
            <person name="Bruce D."/>
            <person name="Han C."/>
            <person name="Schmutz J."/>
            <person name="Larimer F."/>
            <person name="Land M."/>
            <person name="Hauser L."/>
            <person name="Kyrpides N."/>
            <person name="Mikhailova N."/>
            <person name="Shelobolina E."/>
            <person name="Aklujkar M."/>
            <person name="Lovley D."/>
            <person name="Richardson P."/>
        </authorList>
    </citation>
    <scope>NUCLEOTIDE SEQUENCE [LARGE SCALE GENOMIC DNA]</scope>
    <source>
        <strain evidence="8 9">Rf4</strain>
    </source>
</reference>
<dbReference type="EMBL" id="CP000698">
    <property type="protein sequence ID" value="ABQ26831.1"/>
    <property type="molecule type" value="Genomic_DNA"/>
</dbReference>
<comment type="subunit">
    <text evidence="6">Homodimer.</text>
</comment>
<feature type="binding site" evidence="6">
    <location>
        <begin position="226"/>
        <end position="230"/>
    </location>
    <ligand>
        <name>ATP</name>
        <dbReference type="ChEBI" id="CHEBI:30616"/>
    </ligand>
</feature>
<feature type="binding site" evidence="6">
    <location>
        <begin position="348"/>
        <end position="352"/>
    </location>
    <ligand>
        <name>ATP</name>
        <dbReference type="ChEBI" id="CHEBI:30616"/>
    </ligand>
</feature>
<dbReference type="HAMAP" id="MF_00020">
    <property type="entry name" value="Acetate_kinase"/>
    <property type="match status" value="1"/>
</dbReference>
<comment type="function">
    <text evidence="6">Catalyzes the formation of acetyl phosphate from acetate and ATP. Can also catalyze the reverse reaction.</text>
</comment>
<keyword evidence="6" id="KW-0963">Cytoplasm</keyword>
<feature type="binding site" evidence="6">
    <location>
        <position position="23"/>
    </location>
    <ligand>
        <name>Mg(2+)</name>
        <dbReference type="ChEBI" id="CHEBI:18420"/>
    </ligand>
</feature>
<evidence type="ECO:0000256" key="4">
    <source>
        <dbReference type="ARBA" id="ARBA00022777"/>
    </source>
</evidence>
<dbReference type="PANTHER" id="PTHR21060:SF15">
    <property type="entry name" value="ACETATE KINASE-RELATED"/>
    <property type="match status" value="1"/>
</dbReference>
<feature type="binding site" evidence="6">
    <location>
        <position position="30"/>
    </location>
    <ligand>
        <name>ATP</name>
        <dbReference type="ChEBI" id="CHEBI:30616"/>
    </ligand>
</feature>
<dbReference type="RefSeq" id="WP_011939508.1">
    <property type="nucleotide sequence ID" value="NC_009483.1"/>
</dbReference>
<comment type="pathway">
    <text evidence="6">Metabolic intermediate biosynthesis; acetyl-CoA biosynthesis; acetyl-CoA from acetate: step 1/2.</text>
</comment>
<dbReference type="GO" id="GO:0006085">
    <property type="term" value="P:acetyl-CoA biosynthetic process"/>
    <property type="evidence" value="ECO:0007669"/>
    <property type="project" value="UniProtKB-UniRule"/>
</dbReference>
<feature type="binding site" evidence="6">
    <location>
        <position position="402"/>
    </location>
    <ligand>
        <name>Mg(2+)</name>
        <dbReference type="ChEBI" id="CHEBI:18420"/>
    </ligand>
</feature>
<dbReference type="STRING" id="351605.Gura_2656"/>
<dbReference type="InterPro" id="IPR043129">
    <property type="entry name" value="ATPase_NBD"/>
</dbReference>
<keyword evidence="3 6" id="KW-0547">Nucleotide-binding</keyword>
<dbReference type="InterPro" id="IPR023865">
    <property type="entry name" value="Aliphatic_acid_kinase_CS"/>
</dbReference>
<organism evidence="8 9">
    <name type="scientific">Geotalea uraniireducens (strain Rf4)</name>
    <name type="common">Geobacter uraniireducens</name>
    <dbReference type="NCBI Taxonomy" id="351605"/>
    <lineage>
        <taxon>Bacteria</taxon>
        <taxon>Pseudomonadati</taxon>
        <taxon>Thermodesulfobacteriota</taxon>
        <taxon>Desulfuromonadia</taxon>
        <taxon>Geobacterales</taxon>
        <taxon>Geobacteraceae</taxon>
        <taxon>Geotalea</taxon>
    </lineage>
</organism>
<feature type="site" description="Transition state stabilizer" evidence="6">
    <location>
        <position position="198"/>
    </location>
</feature>
<dbReference type="GO" id="GO:0006083">
    <property type="term" value="P:acetate metabolic process"/>
    <property type="evidence" value="ECO:0007669"/>
    <property type="project" value="TreeGrafter"/>
</dbReference>
<accession>A5G4W3</accession>
<evidence type="ECO:0000256" key="2">
    <source>
        <dbReference type="ARBA" id="ARBA00022679"/>
    </source>
</evidence>
<dbReference type="InterPro" id="IPR004372">
    <property type="entry name" value="Ac/propionate_kinase"/>
</dbReference>
<dbReference type="GO" id="GO:0000287">
    <property type="term" value="F:magnesium ion binding"/>
    <property type="evidence" value="ECO:0007669"/>
    <property type="project" value="UniProtKB-UniRule"/>
</dbReference>
<dbReference type="HOGENOM" id="CLU_020352_0_1_7"/>
<protein>
    <recommendedName>
        <fullName evidence="6">Acetate kinase</fullName>
        <ecNumber evidence="6">2.7.2.1</ecNumber>
    </recommendedName>
    <alternativeName>
        <fullName evidence="6">Acetokinase</fullName>
    </alternativeName>
</protein>
<evidence type="ECO:0000256" key="1">
    <source>
        <dbReference type="ARBA" id="ARBA00008748"/>
    </source>
</evidence>
<dbReference type="GO" id="GO:0005524">
    <property type="term" value="F:ATP binding"/>
    <property type="evidence" value="ECO:0007669"/>
    <property type="project" value="UniProtKB-KW"/>
</dbReference>
<dbReference type="AlphaFoldDB" id="A5G4W3"/>
<dbReference type="PRINTS" id="PR00471">
    <property type="entry name" value="ACETATEKNASE"/>
</dbReference>
<dbReference type="KEGG" id="gur:Gura_2656"/>
<dbReference type="UniPathway" id="UPA00340">
    <property type="reaction ID" value="UER00458"/>
</dbReference>
<dbReference type="NCBIfam" id="TIGR00016">
    <property type="entry name" value="ackA"/>
    <property type="match status" value="1"/>
</dbReference>
<keyword evidence="2 6" id="KW-0808">Transferase</keyword>
<dbReference type="InterPro" id="IPR000890">
    <property type="entry name" value="Aliphatic_acid_kin_short-chain"/>
</dbReference>
<feature type="binding site" evidence="6">
    <location>
        <begin position="300"/>
        <end position="302"/>
    </location>
    <ligand>
        <name>ATP</name>
        <dbReference type="ChEBI" id="CHEBI:30616"/>
    </ligand>
</feature>
<comment type="subcellular location">
    <subcellularLocation>
        <location evidence="6">Cytoplasm</location>
    </subcellularLocation>
</comment>
<gene>
    <name evidence="6" type="primary">ackA</name>
    <name evidence="8" type="ordered locus">Gura_2656</name>
</gene>
<evidence type="ECO:0000313" key="8">
    <source>
        <dbReference type="EMBL" id="ABQ26831.1"/>
    </source>
</evidence>
<proteinExistence type="inferred from homology"/>
<evidence type="ECO:0000256" key="3">
    <source>
        <dbReference type="ARBA" id="ARBA00022741"/>
    </source>
</evidence>
<dbReference type="PROSITE" id="PS01076">
    <property type="entry name" value="ACETATE_KINASE_2"/>
    <property type="match status" value="1"/>
</dbReference>
<dbReference type="PIRSF" id="PIRSF000722">
    <property type="entry name" value="Acetate_prop_kin"/>
    <property type="match status" value="1"/>
</dbReference>
<dbReference type="OrthoDB" id="9802453at2"/>
<evidence type="ECO:0000256" key="5">
    <source>
        <dbReference type="ARBA" id="ARBA00022840"/>
    </source>
</evidence>
<comment type="cofactor">
    <cofactor evidence="6">
        <name>Mg(2+)</name>
        <dbReference type="ChEBI" id="CHEBI:18420"/>
    </cofactor>
    <cofactor evidence="6">
        <name>Mn(2+)</name>
        <dbReference type="ChEBI" id="CHEBI:29035"/>
    </cofactor>
    <text evidence="6">Mg(2+). Can also accept Mn(2+).</text>
</comment>
<comment type="catalytic activity">
    <reaction evidence="6">
        <text>acetate + ATP = acetyl phosphate + ADP</text>
        <dbReference type="Rhea" id="RHEA:11352"/>
        <dbReference type="ChEBI" id="CHEBI:22191"/>
        <dbReference type="ChEBI" id="CHEBI:30089"/>
        <dbReference type="ChEBI" id="CHEBI:30616"/>
        <dbReference type="ChEBI" id="CHEBI:456216"/>
        <dbReference type="EC" id="2.7.2.1"/>
    </reaction>
</comment>
<dbReference type="Gene3D" id="3.30.420.40">
    <property type="match status" value="2"/>
</dbReference>
<evidence type="ECO:0000313" key="9">
    <source>
        <dbReference type="Proteomes" id="UP000006695"/>
    </source>
</evidence>
<keyword evidence="6" id="KW-0460">Magnesium</keyword>
<feature type="site" description="Transition state stabilizer" evidence="6">
    <location>
        <position position="259"/>
    </location>
</feature>
<evidence type="ECO:0000256" key="6">
    <source>
        <dbReference type="HAMAP-Rule" id="MF_00020"/>
    </source>
</evidence>
<sequence length="422" mass="46431">MSERHDIEESLSGEKGTKVGVINCGSSSIKYEVFDRKKRTKLATGLVERIGSAEGRMRQSRLQADGTFVEQVHMKPLADHHEAFNFMVDMNRENRIIRDDAELFCVGHRVVHGGELFREPAIVDDEVVAAIERLIPLAPLHNPSNLLGIEAARMRFHGIPQVAVFDTAFHQTLPPAAYRYALPHELYEKYQVRRYGFHGASHAFVAREAAQFLGHPMEELNLITLHLGNGASVAAIRAGECIDTSMGMTPLEGLVMGTRSGDLDPAIPFYLIRQLALTPEKVENLLNKESGLKGVCGFSDMREIQQRASEGDERAALAFDMFCYRVRKYIGAYCAVLGRLDAMIFTGGIGENSAAVRSAVCAGLRNLGISVDARKNGAVAGKAAEIQEEETAVRVLVVPTNEELEIALQAEAVIEKRMKTGQ</sequence>
<dbReference type="CDD" id="cd24010">
    <property type="entry name" value="ASKHA_NBD_AcK_PK"/>
    <property type="match status" value="1"/>
</dbReference>
<keyword evidence="5 6" id="KW-0067">ATP-binding</keyword>
<name>A5G4W3_GEOUR</name>
<keyword evidence="4 6" id="KW-0418">Kinase</keyword>
<comment type="similarity">
    <text evidence="1 6 7">Belongs to the acetokinase family.</text>
</comment>
<dbReference type="PANTHER" id="PTHR21060">
    <property type="entry name" value="ACETATE KINASE"/>
    <property type="match status" value="1"/>
</dbReference>
<dbReference type="GO" id="GO:0008776">
    <property type="term" value="F:acetate kinase activity"/>
    <property type="evidence" value="ECO:0007669"/>
    <property type="project" value="UniProtKB-UniRule"/>
</dbReference>
<feature type="binding site" evidence="6">
    <location>
        <position position="109"/>
    </location>
    <ligand>
        <name>substrate</name>
    </ligand>
</feature>
<keyword evidence="9" id="KW-1185">Reference proteome</keyword>
<dbReference type="Proteomes" id="UP000006695">
    <property type="component" value="Chromosome"/>
</dbReference>
<dbReference type="GO" id="GO:0005737">
    <property type="term" value="C:cytoplasm"/>
    <property type="evidence" value="ECO:0007669"/>
    <property type="project" value="UniProtKB-SubCell"/>
</dbReference>
<evidence type="ECO:0000256" key="7">
    <source>
        <dbReference type="RuleBase" id="RU003835"/>
    </source>
</evidence>
<feature type="active site" description="Proton donor/acceptor" evidence="6">
    <location>
        <position position="166"/>
    </location>
</feature>
<keyword evidence="6" id="KW-0479">Metal-binding</keyword>
<dbReference type="SUPFAM" id="SSF53067">
    <property type="entry name" value="Actin-like ATPase domain"/>
    <property type="match status" value="2"/>
</dbReference>